<dbReference type="EMBL" id="JBAMIC010000008">
    <property type="protein sequence ID" value="KAK7103433.1"/>
    <property type="molecule type" value="Genomic_DNA"/>
</dbReference>
<dbReference type="SFLD" id="SFLDS00057">
    <property type="entry name" value="Glutaminase/Asparaginase"/>
    <property type="match status" value="1"/>
</dbReference>
<feature type="binding site" evidence="4">
    <location>
        <begin position="120"/>
        <end position="121"/>
    </location>
    <ligand>
        <name>substrate</name>
    </ligand>
</feature>
<dbReference type="InterPro" id="IPR041725">
    <property type="entry name" value="L-asparaginase_I"/>
</dbReference>
<name>A0AAN9BCF5_9CAEN</name>
<evidence type="ECO:0000259" key="7">
    <source>
        <dbReference type="Pfam" id="PF00710"/>
    </source>
</evidence>
<dbReference type="PIRSF" id="PIRSF500176">
    <property type="entry name" value="L_ASNase"/>
    <property type="match status" value="1"/>
</dbReference>
<feature type="active site" evidence="6">
    <location>
        <position position="120"/>
    </location>
</feature>
<dbReference type="Pfam" id="PF00710">
    <property type="entry name" value="Asparaginase"/>
    <property type="match status" value="1"/>
</dbReference>
<dbReference type="PIRSF" id="PIRSF001220">
    <property type="entry name" value="L-ASNase_gatD"/>
    <property type="match status" value="1"/>
</dbReference>
<proteinExistence type="predicted"/>
<dbReference type="SUPFAM" id="SSF53774">
    <property type="entry name" value="Glutaminase/Asparaginase"/>
    <property type="match status" value="1"/>
</dbReference>
<dbReference type="PROSITE" id="PS00917">
    <property type="entry name" value="ASN_GLN_ASE_2"/>
    <property type="match status" value="1"/>
</dbReference>
<dbReference type="Proteomes" id="UP001374579">
    <property type="component" value="Unassembled WGS sequence"/>
</dbReference>
<evidence type="ECO:0000313" key="9">
    <source>
        <dbReference type="EMBL" id="KAK7103433.1"/>
    </source>
</evidence>
<sequence length="376" mass="41292">MASTIQEKAEIDFDVLVINTGGTIGMKIREKGEGYVPATKETFQEYLGSSELLWKKAQTTGCYFIETTEDADGPKVFFKMESMEELLDSSNISPGDWNKIAKKIEENYAKYDGFVVLHGTDTMVYTASALSFMCEHLAKPIVFTGAQIPIYEARSDGRDNLINSILVAGTSHIPEVLLSFGSDVFRANRCVKSDNSNLAPFNSPNHNRLIKLGVRVETDGHAVEGDKPADDAEEKSTEFEVRYMLKEKEGRVGILHLYPGITSNMVTAIVDQLDGVVLLSYGAGNAPTHEGFIDILKERDNKLIINVTQCHTGAVTGDYETGKALVEAGVVPGGDITTEAAFGKLCYLLAKTNLSNKQRKEELRKPLCKEMTPNSN</sequence>
<keyword evidence="2" id="KW-0378">Hydrolase</keyword>
<dbReference type="InterPro" id="IPR006034">
    <property type="entry name" value="Asparaginase/glutaminase-like"/>
</dbReference>
<feature type="active site" description="O-isoaspartyl threonine intermediate" evidence="3">
    <location>
        <position position="23"/>
    </location>
</feature>
<gene>
    <name evidence="9" type="ORF">V1264_018328</name>
</gene>
<dbReference type="AlphaFoldDB" id="A0AAN9BCF5"/>
<dbReference type="CDD" id="cd08963">
    <property type="entry name" value="L-asparaginase_I"/>
    <property type="match status" value="1"/>
</dbReference>
<evidence type="ECO:0000256" key="2">
    <source>
        <dbReference type="ARBA" id="ARBA00022801"/>
    </source>
</evidence>
<dbReference type="Gene3D" id="3.40.50.40">
    <property type="match status" value="1"/>
</dbReference>
<dbReference type="Pfam" id="PF17763">
    <property type="entry name" value="Asparaginase_C"/>
    <property type="match status" value="1"/>
</dbReference>
<comment type="caution">
    <text evidence="9">The sequence shown here is derived from an EMBL/GenBank/DDBJ whole genome shotgun (WGS) entry which is preliminary data.</text>
</comment>
<dbReference type="GO" id="GO:0006528">
    <property type="term" value="P:asparagine metabolic process"/>
    <property type="evidence" value="ECO:0007669"/>
    <property type="project" value="UniProtKB-ARBA"/>
</dbReference>
<dbReference type="PROSITE" id="PS00144">
    <property type="entry name" value="ASN_GLN_ASE_1"/>
    <property type="match status" value="1"/>
</dbReference>
<feature type="domain" description="L-asparaginase N-terminal" evidence="7">
    <location>
        <begin position="15"/>
        <end position="219"/>
    </location>
</feature>
<evidence type="ECO:0000256" key="4">
    <source>
        <dbReference type="PIRSR" id="PIRSR001220-2"/>
    </source>
</evidence>
<dbReference type="PRINTS" id="PR00139">
    <property type="entry name" value="ASNGLNASE"/>
</dbReference>
<protein>
    <recommendedName>
        <fullName evidence="1">asparaginase</fullName>
        <ecNumber evidence="1">3.5.1.1</ecNumber>
    </recommendedName>
</protein>
<dbReference type="PANTHER" id="PTHR11707">
    <property type="entry name" value="L-ASPARAGINASE"/>
    <property type="match status" value="1"/>
</dbReference>
<organism evidence="9 10">
    <name type="scientific">Littorina saxatilis</name>
    <dbReference type="NCBI Taxonomy" id="31220"/>
    <lineage>
        <taxon>Eukaryota</taxon>
        <taxon>Metazoa</taxon>
        <taxon>Spiralia</taxon>
        <taxon>Lophotrochozoa</taxon>
        <taxon>Mollusca</taxon>
        <taxon>Gastropoda</taxon>
        <taxon>Caenogastropoda</taxon>
        <taxon>Littorinimorpha</taxon>
        <taxon>Littorinoidea</taxon>
        <taxon>Littorinidae</taxon>
        <taxon>Littorina</taxon>
    </lineage>
</organism>
<dbReference type="InterPro" id="IPR036152">
    <property type="entry name" value="Asp/glu_Ase-like_sf"/>
</dbReference>
<dbReference type="InterPro" id="IPR040919">
    <property type="entry name" value="Asparaginase_C"/>
</dbReference>
<dbReference type="InterPro" id="IPR027475">
    <property type="entry name" value="Asparaginase/glutaminase_AS2"/>
</dbReference>
<dbReference type="InterPro" id="IPR027473">
    <property type="entry name" value="L-asparaginase_C"/>
</dbReference>
<dbReference type="SMART" id="SM00870">
    <property type="entry name" value="Asparaginase"/>
    <property type="match status" value="1"/>
</dbReference>
<feature type="binding site" evidence="4">
    <location>
        <position position="89"/>
    </location>
    <ligand>
        <name>substrate</name>
    </ligand>
</feature>
<dbReference type="FunFam" id="3.40.50.40:FF:000001">
    <property type="entry name" value="L-asparaginase 1"/>
    <property type="match status" value="1"/>
</dbReference>
<evidence type="ECO:0000256" key="3">
    <source>
        <dbReference type="PIRSR" id="PIRSR001220-1"/>
    </source>
</evidence>
<dbReference type="PANTHER" id="PTHR11707:SF28">
    <property type="entry name" value="60 KDA LYSOPHOSPHOLIPASE"/>
    <property type="match status" value="1"/>
</dbReference>
<dbReference type="InterPro" id="IPR027474">
    <property type="entry name" value="L-asparaginase_N"/>
</dbReference>
<feature type="domain" description="Asparaginase/glutaminase C-terminal" evidence="8">
    <location>
        <begin position="251"/>
        <end position="358"/>
    </location>
</feature>
<accession>A0AAN9BCF5</accession>
<dbReference type="PROSITE" id="PS51732">
    <property type="entry name" value="ASN_GLN_ASE_3"/>
    <property type="match status" value="1"/>
</dbReference>
<dbReference type="InterPro" id="IPR037152">
    <property type="entry name" value="L-asparaginase_N_sf"/>
</dbReference>
<evidence type="ECO:0000313" key="10">
    <source>
        <dbReference type="Proteomes" id="UP001374579"/>
    </source>
</evidence>
<feature type="active site" evidence="5">
    <location>
        <position position="23"/>
    </location>
</feature>
<keyword evidence="10" id="KW-1185">Reference proteome</keyword>
<reference evidence="9 10" key="1">
    <citation type="submission" date="2024-02" db="EMBL/GenBank/DDBJ databases">
        <title>Chromosome-scale genome assembly of the rough periwinkle Littorina saxatilis.</title>
        <authorList>
            <person name="De Jode A."/>
            <person name="Faria R."/>
            <person name="Formenti G."/>
            <person name="Sims Y."/>
            <person name="Smith T.P."/>
            <person name="Tracey A."/>
            <person name="Wood J.M.D."/>
            <person name="Zagrodzka Z.B."/>
            <person name="Johannesson K."/>
            <person name="Butlin R.K."/>
            <person name="Leder E.H."/>
        </authorList>
    </citation>
    <scope>NUCLEOTIDE SEQUENCE [LARGE SCALE GENOMIC DNA]</scope>
    <source>
        <strain evidence="9">Snail1</strain>
        <tissue evidence="9">Muscle</tissue>
    </source>
</reference>
<dbReference type="Gene3D" id="3.40.50.1170">
    <property type="entry name" value="L-asparaginase, N-terminal domain"/>
    <property type="match status" value="1"/>
</dbReference>
<evidence type="ECO:0000256" key="1">
    <source>
        <dbReference type="ARBA" id="ARBA00012920"/>
    </source>
</evidence>
<dbReference type="EC" id="3.5.1.1" evidence="1"/>
<evidence type="ECO:0000256" key="6">
    <source>
        <dbReference type="PROSITE-ProRule" id="PRU10100"/>
    </source>
</evidence>
<dbReference type="GO" id="GO:0004067">
    <property type="term" value="F:asparaginase activity"/>
    <property type="evidence" value="ECO:0007669"/>
    <property type="project" value="UniProtKB-UniRule"/>
</dbReference>
<evidence type="ECO:0000259" key="8">
    <source>
        <dbReference type="Pfam" id="PF17763"/>
    </source>
</evidence>
<evidence type="ECO:0000256" key="5">
    <source>
        <dbReference type="PROSITE-ProRule" id="PRU10099"/>
    </source>
</evidence>
<dbReference type="InterPro" id="IPR020827">
    <property type="entry name" value="Asparaginase/glutaminase_AS1"/>
</dbReference>